<proteinExistence type="predicted"/>
<keyword evidence="1" id="KW-0812">Transmembrane</keyword>
<evidence type="ECO:0000313" key="3">
    <source>
        <dbReference type="Proteomes" id="UP000001235"/>
    </source>
</evidence>
<evidence type="ECO:0000313" key="2">
    <source>
        <dbReference type="EMBL" id="ADL55598.1"/>
    </source>
</evidence>
<dbReference type="RefSeq" id="WP_013293537.1">
    <property type="nucleotide sequence ID" value="NC_014394.1"/>
</dbReference>
<dbReference type="EMBL" id="CP002159">
    <property type="protein sequence ID" value="ADL55598.1"/>
    <property type="molecule type" value="Genomic_DNA"/>
</dbReference>
<organism evidence="2 3">
    <name type="scientific">Gallionella capsiferriformans (strain ES-2)</name>
    <name type="common">Gallionella ferruginea capsiferriformans (strain ES-2)</name>
    <dbReference type="NCBI Taxonomy" id="395494"/>
    <lineage>
        <taxon>Bacteria</taxon>
        <taxon>Pseudomonadati</taxon>
        <taxon>Pseudomonadota</taxon>
        <taxon>Betaproteobacteria</taxon>
        <taxon>Nitrosomonadales</taxon>
        <taxon>Gallionellaceae</taxon>
        <taxon>Gallionella</taxon>
    </lineage>
</organism>
<dbReference type="OrthoDB" id="9808192at2"/>
<reference evidence="2 3" key="1">
    <citation type="submission" date="2010-08" db="EMBL/GenBank/DDBJ databases">
        <title>Complete sequence of Gallionella capsiferriformans ES-2.</title>
        <authorList>
            <consortium name="US DOE Joint Genome Institute"/>
            <person name="Lucas S."/>
            <person name="Copeland A."/>
            <person name="Lapidus A."/>
            <person name="Cheng J.-F."/>
            <person name="Bruce D."/>
            <person name="Goodwin L."/>
            <person name="Pitluck S."/>
            <person name="Chertkov O."/>
            <person name="Davenport K.W."/>
            <person name="Detter J.C."/>
            <person name="Han C."/>
            <person name="Tapia R."/>
            <person name="Land M."/>
            <person name="Hauser L."/>
            <person name="Chang Y.-J."/>
            <person name="Jeffries C."/>
            <person name="Kyrpides N."/>
            <person name="Ivanova N."/>
            <person name="Mikhailova N."/>
            <person name="Shelobolina E.S."/>
            <person name="Picardal F."/>
            <person name="Roden E."/>
            <person name="Emerson D."/>
            <person name="Woyke T."/>
        </authorList>
    </citation>
    <scope>NUCLEOTIDE SEQUENCE [LARGE SCALE GENOMIC DNA]</scope>
    <source>
        <strain evidence="2 3">ES-2</strain>
    </source>
</reference>
<dbReference type="PIRSF" id="PIRSF016919">
    <property type="entry name" value="HupE_UreJ"/>
    <property type="match status" value="1"/>
</dbReference>
<dbReference type="Proteomes" id="UP000001235">
    <property type="component" value="Chromosome"/>
</dbReference>
<dbReference type="eggNOG" id="COG2370">
    <property type="taxonomic scope" value="Bacteria"/>
</dbReference>
<gene>
    <name evidence="2" type="ordered locus">Galf_1580</name>
</gene>
<keyword evidence="3" id="KW-1185">Reference proteome</keyword>
<sequence length="197" mass="20724" precursor="true">MTLSLRMQSIIFFPLLLVMPELAQAHTGIGEFSGLAHGMLHPFLGLDHLVAMMAVGLWATQLGGRALWLAPSVFVLVMALGGMFGVAVNPPHLIEGGILASLLVLGVLIAASIRLPLYASLALVALFALFHGYAHGAELPHSVSAMNYVLGFMLSTAILHLSGILMATWLVKNGAAYWLRLAGLSIAVFGGALCIAN</sequence>
<dbReference type="KEGG" id="gca:Galf_1580"/>
<evidence type="ECO:0000256" key="1">
    <source>
        <dbReference type="SAM" id="Phobius"/>
    </source>
</evidence>
<dbReference type="AlphaFoldDB" id="D9SGF1"/>
<feature type="transmembrane region" description="Helical" evidence="1">
    <location>
        <begin position="66"/>
        <end position="87"/>
    </location>
</feature>
<dbReference type="STRING" id="395494.Galf_1580"/>
<dbReference type="HOGENOM" id="CLU_088877_0_1_4"/>
<keyword evidence="1" id="KW-0472">Membrane</keyword>
<dbReference type="Pfam" id="PF04955">
    <property type="entry name" value="HupE_UreJ"/>
    <property type="match status" value="1"/>
</dbReference>
<feature type="transmembrane region" description="Helical" evidence="1">
    <location>
        <begin position="41"/>
        <end position="59"/>
    </location>
</feature>
<feature type="transmembrane region" description="Helical" evidence="1">
    <location>
        <begin position="148"/>
        <end position="170"/>
    </location>
</feature>
<dbReference type="InterPro" id="IPR007038">
    <property type="entry name" value="HupE_UreJ"/>
</dbReference>
<feature type="transmembrane region" description="Helical" evidence="1">
    <location>
        <begin position="93"/>
        <end position="110"/>
    </location>
</feature>
<name>D9SGF1_GALCS</name>
<protein>
    <submittedName>
        <fullName evidence="2">HupE/UreJ protein</fullName>
    </submittedName>
</protein>
<accession>D9SGF1</accession>
<feature type="transmembrane region" description="Helical" evidence="1">
    <location>
        <begin position="177"/>
        <end position="196"/>
    </location>
</feature>
<keyword evidence="1" id="KW-1133">Transmembrane helix</keyword>
<feature type="transmembrane region" description="Helical" evidence="1">
    <location>
        <begin position="117"/>
        <end position="136"/>
    </location>
</feature>